<dbReference type="InterPro" id="IPR036291">
    <property type="entry name" value="NAD(P)-bd_dom_sf"/>
</dbReference>
<accession>A0AAW2CCG4</accession>
<dbReference type="Proteomes" id="UP001459277">
    <property type="component" value="Unassembled WGS sequence"/>
</dbReference>
<dbReference type="GO" id="GO:0008446">
    <property type="term" value="F:GDP-mannose 4,6-dehydratase activity"/>
    <property type="evidence" value="ECO:0007669"/>
    <property type="project" value="UniProtKB-EC"/>
</dbReference>
<evidence type="ECO:0000259" key="5">
    <source>
        <dbReference type="Pfam" id="PF16363"/>
    </source>
</evidence>
<evidence type="ECO:0000313" key="7">
    <source>
        <dbReference type="Proteomes" id="UP001459277"/>
    </source>
</evidence>
<dbReference type="EC" id="4.2.1.47" evidence="3"/>
<dbReference type="GO" id="GO:0042351">
    <property type="term" value="P:'de novo' GDP-L-fucose biosynthetic process"/>
    <property type="evidence" value="ECO:0007669"/>
    <property type="project" value="TreeGrafter"/>
</dbReference>
<evidence type="ECO:0000256" key="3">
    <source>
        <dbReference type="ARBA" id="ARBA00011989"/>
    </source>
</evidence>
<sequence>MKLYYADLTDASSLRRGLDTILPNKVYNLAAQSHVAVSFELPDYTVDVVTTGALRLLKAVRSHITTTGRNHRYYQVGLYEMFGRSQIVQAWRHHEAPGQSGLEHGPLISLVRSNFAGEPSLSTA</sequence>
<dbReference type="PANTHER" id="PTHR43715:SF1">
    <property type="entry name" value="GDP-MANNOSE 4,6 DEHYDRATASE"/>
    <property type="match status" value="1"/>
</dbReference>
<organism evidence="6 7">
    <name type="scientific">Lithocarpus litseifolius</name>
    <dbReference type="NCBI Taxonomy" id="425828"/>
    <lineage>
        <taxon>Eukaryota</taxon>
        <taxon>Viridiplantae</taxon>
        <taxon>Streptophyta</taxon>
        <taxon>Embryophyta</taxon>
        <taxon>Tracheophyta</taxon>
        <taxon>Spermatophyta</taxon>
        <taxon>Magnoliopsida</taxon>
        <taxon>eudicotyledons</taxon>
        <taxon>Gunneridae</taxon>
        <taxon>Pentapetalae</taxon>
        <taxon>rosids</taxon>
        <taxon>fabids</taxon>
        <taxon>Fagales</taxon>
        <taxon>Fagaceae</taxon>
        <taxon>Lithocarpus</taxon>
    </lineage>
</organism>
<dbReference type="InterPro" id="IPR006368">
    <property type="entry name" value="GDP_Man_deHydtase"/>
</dbReference>
<comment type="similarity">
    <text evidence="2">Belongs to the NAD(P)-dependent epimerase/dehydratase family. GDP-mannose 4,6-dehydratase subfamily.</text>
</comment>
<name>A0AAW2CCG4_9ROSI</name>
<keyword evidence="7" id="KW-1185">Reference proteome</keyword>
<evidence type="ECO:0000313" key="6">
    <source>
        <dbReference type="EMBL" id="KAK9994594.1"/>
    </source>
</evidence>
<evidence type="ECO:0000256" key="2">
    <source>
        <dbReference type="ARBA" id="ARBA00009263"/>
    </source>
</evidence>
<dbReference type="PANTHER" id="PTHR43715">
    <property type="entry name" value="GDP-MANNOSE 4,6-DEHYDRATASE"/>
    <property type="match status" value="1"/>
</dbReference>
<proteinExistence type="inferred from homology"/>
<comment type="caution">
    <text evidence="6">The sequence shown here is derived from an EMBL/GenBank/DDBJ whole genome shotgun (WGS) entry which is preliminary data.</text>
</comment>
<dbReference type="AlphaFoldDB" id="A0AAW2CCG4"/>
<comment type="cofactor">
    <cofactor evidence="1">
        <name>NADP(+)</name>
        <dbReference type="ChEBI" id="CHEBI:58349"/>
    </cofactor>
</comment>
<protein>
    <recommendedName>
        <fullName evidence="3">GDP-mannose 4,6-dehydratase</fullName>
        <ecNumber evidence="3">4.2.1.47</ecNumber>
    </recommendedName>
</protein>
<evidence type="ECO:0000256" key="4">
    <source>
        <dbReference type="ARBA" id="ARBA00023239"/>
    </source>
</evidence>
<gene>
    <name evidence="6" type="ORF">SO802_024297</name>
</gene>
<dbReference type="SUPFAM" id="SSF51735">
    <property type="entry name" value="NAD(P)-binding Rossmann-fold domains"/>
    <property type="match status" value="1"/>
</dbReference>
<keyword evidence="4" id="KW-0456">Lyase</keyword>
<reference evidence="6 7" key="1">
    <citation type="submission" date="2024-01" db="EMBL/GenBank/DDBJ databases">
        <title>A telomere-to-telomere, gap-free genome of sweet tea (Lithocarpus litseifolius).</title>
        <authorList>
            <person name="Zhou J."/>
        </authorList>
    </citation>
    <scope>NUCLEOTIDE SEQUENCE [LARGE SCALE GENOMIC DNA]</scope>
    <source>
        <strain evidence="6">Zhou-2022a</strain>
        <tissue evidence="6">Leaf</tissue>
    </source>
</reference>
<feature type="domain" description="NAD(P)-binding" evidence="5">
    <location>
        <begin position="1"/>
        <end position="87"/>
    </location>
</feature>
<dbReference type="Pfam" id="PF16363">
    <property type="entry name" value="GDP_Man_Dehyd"/>
    <property type="match status" value="1"/>
</dbReference>
<dbReference type="Gene3D" id="3.40.50.720">
    <property type="entry name" value="NAD(P)-binding Rossmann-like Domain"/>
    <property type="match status" value="1"/>
</dbReference>
<dbReference type="EMBL" id="JAZDWU010000008">
    <property type="protein sequence ID" value="KAK9994594.1"/>
    <property type="molecule type" value="Genomic_DNA"/>
</dbReference>
<evidence type="ECO:0000256" key="1">
    <source>
        <dbReference type="ARBA" id="ARBA00001937"/>
    </source>
</evidence>
<dbReference type="InterPro" id="IPR016040">
    <property type="entry name" value="NAD(P)-bd_dom"/>
</dbReference>